<comment type="caution">
    <text evidence="1">The sequence shown here is derived from an EMBL/GenBank/DDBJ whole genome shotgun (WGS) entry which is preliminary data.</text>
</comment>
<keyword evidence="2" id="KW-1185">Reference proteome</keyword>
<dbReference type="InterPro" id="IPR052341">
    <property type="entry name" value="LOG_family_nucleotidases"/>
</dbReference>
<dbReference type="STRING" id="1193518.BN13_180055"/>
<dbReference type="InterPro" id="IPR031100">
    <property type="entry name" value="LOG_fam"/>
</dbReference>
<dbReference type="Proteomes" id="UP000035720">
    <property type="component" value="Unassembled WGS sequence"/>
</dbReference>
<dbReference type="AlphaFoldDB" id="A0A077MCF2"/>
<dbReference type="OrthoDB" id="9807160at2"/>
<dbReference type="Gene3D" id="3.40.50.450">
    <property type="match status" value="1"/>
</dbReference>
<dbReference type="EMBL" id="CAJC01000090">
    <property type="protein sequence ID" value="CCI52532.1"/>
    <property type="molecule type" value="Genomic_DNA"/>
</dbReference>
<organism evidence="1 2">
    <name type="scientific">Nostocoides jenkinsii Ben 74</name>
    <dbReference type="NCBI Taxonomy" id="1193518"/>
    <lineage>
        <taxon>Bacteria</taxon>
        <taxon>Bacillati</taxon>
        <taxon>Actinomycetota</taxon>
        <taxon>Actinomycetes</taxon>
        <taxon>Micrococcales</taxon>
        <taxon>Intrasporangiaceae</taxon>
        <taxon>Nostocoides</taxon>
    </lineage>
</organism>
<dbReference type="Pfam" id="PF18306">
    <property type="entry name" value="LDcluster4"/>
    <property type="match status" value="1"/>
</dbReference>
<evidence type="ECO:0000313" key="2">
    <source>
        <dbReference type="Proteomes" id="UP000035720"/>
    </source>
</evidence>
<dbReference type="PANTHER" id="PTHR43393">
    <property type="entry name" value="CYTOKININ RIBOSIDE 5'-MONOPHOSPHATE PHOSPHORIBOHYDROLASE"/>
    <property type="match status" value="1"/>
</dbReference>
<dbReference type="GO" id="GO:0005829">
    <property type="term" value="C:cytosol"/>
    <property type="evidence" value="ECO:0007669"/>
    <property type="project" value="TreeGrafter"/>
</dbReference>
<sequence>MTRGHYPPPGVEIESIEELDAALADGLAPARLRLQDLDLTDYHGLDRRTDLDELVVLGGTLSPALDAHLRAHGAIIFPNDPDAAPIRPYRARLYTADELYADLAAGYPATPDALAYGWYRNGLRHPDVFSALLQAIHDDSISDALAEFVRDRQVIGVMGGHAVGRGTEAYADAARLGFDLAERGFLVTTGGGPGAMEAANLGALARSADDLTRALTVVADVPSFADDIGAWAACGLRARDLLATPDATPTDPRSLGIPTWFYGHEPPNVFAQGIAKYFSNAIREDWLLAHSQAGIVVLPGAAGTVQEVFQFATRAYYADTTPPPLVLVGEQHWREKLPVWQLISALAGDRLMASRIALVDSVDDAAELLRTR</sequence>
<dbReference type="InterPro" id="IPR041164">
    <property type="entry name" value="LDcluster4"/>
</dbReference>
<dbReference type="Pfam" id="PF03641">
    <property type="entry name" value="Lysine_decarbox"/>
    <property type="match status" value="1"/>
</dbReference>
<evidence type="ECO:0008006" key="3">
    <source>
        <dbReference type="Google" id="ProtNLM"/>
    </source>
</evidence>
<dbReference type="SUPFAM" id="SSF102405">
    <property type="entry name" value="MCP/YpsA-like"/>
    <property type="match status" value="1"/>
</dbReference>
<name>A0A077MCF2_9MICO</name>
<proteinExistence type="predicted"/>
<gene>
    <name evidence="1" type="ORF">BN13_180055</name>
</gene>
<accession>A0A077MCF2</accession>
<protein>
    <recommendedName>
        <fullName evidence="3">Rossmann fold nucleotide-binding protein</fullName>
    </recommendedName>
</protein>
<evidence type="ECO:0000313" key="1">
    <source>
        <dbReference type="EMBL" id="CCI52532.1"/>
    </source>
</evidence>
<reference evidence="1 2" key="1">
    <citation type="journal article" date="2013" name="ISME J.">
        <title>A metabolic model for members of the genus Tetrasphaera involved in enhanced biological phosphorus removal.</title>
        <authorList>
            <person name="Kristiansen R."/>
            <person name="Nguyen H.T.T."/>
            <person name="Saunders A.M."/>
            <person name="Nielsen J.L."/>
            <person name="Wimmer R."/>
            <person name="Le V.Q."/>
            <person name="McIlroy S.J."/>
            <person name="Petrovski S."/>
            <person name="Seviour R.J."/>
            <person name="Calteau A."/>
            <person name="Nielsen K.L."/>
            <person name="Nielsen P.H."/>
        </authorList>
    </citation>
    <scope>NUCLEOTIDE SEQUENCE [LARGE SCALE GENOMIC DNA]</scope>
    <source>
        <strain evidence="1 2">Ben 74</strain>
    </source>
</reference>
<dbReference type="PANTHER" id="PTHR43393:SF3">
    <property type="entry name" value="LYSINE DECARBOXYLASE-LIKE PROTEIN"/>
    <property type="match status" value="1"/>
</dbReference>